<keyword evidence="2" id="KW-1185">Reference proteome</keyword>
<accession>A0A0H3WSA2</accession>
<organism evidence="1 2">
    <name type="scientific">Pandoraea faecigallinarum</name>
    <dbReference type="NCBI Taxonomy" id="656179"/>
    <lineage>
        <taxon>Bacteria</taxon>
        <taxon>Pseudomonadati</taxon>
        <taxon>Pseudomonadota</taxon>
        <taxon>Betaproteobacteria</taxon>
        <taxon>Burkholderiales</taxon>
        <taxon>Burkholderiaceae</taxon>
        <taxon>Pandoraea</taxon>
    </lineage>
</organism>
<dbReference type="EMBL" id="CP011807">
    <property type="protein sequence ID" value="AKM30642.1"/>
    <property type="molecule type" value="Genomic_DNA"/>
</dbReference>
<evidence type="ECO:0000313" key="1">
    <source>
        <dbReference type="EMBL" id="AKM30642.1"/>
    </source>
</evidence>
<gene>
    <name evidence="1" type="ORF">AB870_11795</name>
</gene>
<evidence type="ECO:0000313" key="2">
    <source>
        <dbReference type="Proteomes" id="UP000035651"/>
    </source>
</evidence>
<sequence>MIDTFERLLGQGRNFTVVANPGGDFGAIVLKEAKNMGIRTLAIYETGDILISEKTWDDEIVIQGNGGAPTLMPECQFAVFGRMQELHPRTGVLLAYGGGGESVAEAWSGRYPVFFQDEFMSPRDKAAYTENLLKKTMVRRMEYAHCDGYLLGNDKGQHPWFFEMDLAPERRHMLESDDRHWFVKIVDALYLDPQQKWRGSFSVHE</sequence>
<dbReference type="Proteomes" id="UP000035651">
    <property type="component" value="Chromosome"/>
</dbReference>
<name>A0A0H3WSA2_9BURK</name>
<proteinExistence type="predicted"/>
<dbReference type="AlphaFoldDB" id="A0A0H3WSA2"/>
<dbReference type="KEGG" id="pfg:AB870_11795"/>
<dbReference type="PATRIC" id="fig|656179.3.peg.2511"/>
<protein>
    <submittedName>
        <fullName evidence="1">Uncharacterized protein</fullName>
    </submittedName>
</protein>
<reference evidence="1" key="1">
    <citation type="submission" date="2016-06" db="EMBL/GenBank/DDBJ databases">
        <title>Complete Genome Sequence of Pandoraea faecigallinarum DSM-23572.</title>
        <authorList>
            <person name="Yong D."/>
            <person name="Ee R."/>
            <person name="Lim Y.-L."/>
            <person name="Yin W.-F."/>
            <person name="Chan K.-G."/>
        </authorList>
    </citation>
    <scope>NUCLEOTIDE SEQUENCE</scope>
    <source>
        <strain evidence="1">DSM 23572</strain>
    </source>
</reference>